<feature type="domain" description="Carrier" evidence="5">
    <location>
        <begin position="1143"/>
        <end position="1218"/>
    </location>
</feature>
<dbReference type="InterPro" id="IPR010071">
    <property type="entry name" value="AA_adenyl_dom"/>
</dbReference>
<dbReference type="PROSITE" id="PS50075">
    <property type="entry name" value="CARRIER"/>
    <property type="match status" value="2"/>
</dbReference>
<feature type="region of interest" description="Disordered" evidence="4">
    <location>
        <begin position="130"/>
        <end position="171"/>
    </location>
</feature>
<dbReference type="PROSITE" id="PS00455">
    <property type="entry name" value="AMP_BINDING"/>
    <property type="match status" value="1"/>
</dbReference>
<dbReference type="Gene3D" id="3.40.50.1820">
    <property type="entry name" value="alpha/beta hydrolase"/>
    <property type="match status" value="1"/>
</dbReference>
<dbReference type="InterPro" id="IPR023213">
    <property type="entry name" value="CAT-like_dom_sf"/>
</dbReference>
<dbReference type="GO" id="GO:0031177">
    <property type="term" value="F:phosphopantetheine binding"/>
    <property type="evidence" value="ECO:0007669"/>
    <property type="project" value="InterPro"/>
</dbReference>
<dbReference type="InterPro" id="IPR020806">
    <property type="entry name" value="PKS_PP-bd"/>
</dbReference>
<dbReference type="PANTHER" id="PTHR45527:SF1">
    <property type="entry name" value="FATTY ACID SYNTHASE"/>
    <property type="match status" value="1"/>
</dbReference>
<dbReference type="GO" id="GO:0044550">
    <property type="term" value="P:secondary metabolite biosynthetic process"/>
    <property type="evidence" value="ECO:0007669"/>
    <property type="project" value="TreeGrafter"/>
</dbReference>
<comment type="caution">
    <text evidence="6">The sequence shown here is derived from an EMBL/GenBank/DDBJ whole genome shotgun (WGS) entry which is preliminary data.</text>
</comment>
<dbReference type="InterPro" id="IPR006162">
    <property type="entry name" value="Ppantetheine_attach_site"/>
</dbReference>
<evidence type="ECO:0000256" key="3">
    <source>
        <dbReference type="ARBA" id="ARBA00022553"/>
    </source>
</evidence>
<evidence type="ECO:0000313" key="6">
    <source>
        <dbReference type="EMBL" id="GID11072.1"/>
    </source>
</evidence>
<dbReference type="PROSITE" id="PS00012">
    <property type="entry name" value="PHOSPHOPANTETHEINE"/>
    <property type="match status" value="1"/>
</dbReference>
<protein>
    <recommendedName>
        <fullName evidence="5">Carrier domain-containing protein</fullName>
    </recommendedName>
</protein>
<dbReference type="SUPFAM" id="SSF56801">
    <property type="entry name" value="Acetyl-CoA synthetase-like"/>
    <property type="match status" value="1"/>
</dbReference>
<dbReference type="InterPro" id="IPR029058">
    <property type="entry name" value="AB_hydrolase_fold"/>
</dbReference>
<evidence type="ECO:0000256" key="1">
    <source>
        <dbReference type="ARBA" id="ARBA00001957"/>
    </source>
</evidence>
<feature type="region of interest" description="Disordered" evidence="4">
    <location>
        <begin position="517"/>
        <end position="566"/>
    </location>
</feature>
<keyword evidence="2" id="KW-0596">Phosphopantetheine</keyword>
<dbReference type="RefSeq" id="WP_203656822.1">
    <property type="nucleotide sequence ID" value="NZ_BOMB01000010.1"/>
</dbReference>
<dbReference type="GO" id="GO:0005737">
    <property type="term" value="C:cytoplasm"/>
    <property type="evidence" value="ECO:0007669"/>
    <property type="project" value="TreeGrafter"/>
</dbReference>
<dbReference type="Pfam" id="PF13193">
    <property type="entry name" value="AMP-binding_C"/>
    <property type="match status" value="1"/>
</dbReference>
<dbReference type="InterPro" id="IPR036736">
    <property type="entry name" value="ACP-like_sf"/>
</dbReference>
<sequence>MTADRCVHDLVAEQAARRGTAVALVSGPDRLSYADLDAAATRLARRLTASGVRRGDVVAVHLPRCTDLVVALLGTLRAGAAYLVLDPDLPADRRAALATAARAGTVLGRPLPGLRHVPVAADGGGPVGVAAADSPRDHGAAPADEPAPGGGVRTGGVSLAGNGSGGSAGTVSGDPGDTACVMFTSGSTGAPKGVAAPHRAIVGTLTGQDYLPFTADTVWLSVAPVSWDAFALELWGALCFGGTCVLAPGSRPDPLAMARLVAEHGVTAMYLSASLFSLVVDEYPAALAGLRHLVVGGEAPSPAHVRRALAEYPDLVLRNGYGPVEAMVFVTTHPVDPAADGPVPIGTAIRGKAVHVLDERLRPVADGTVGELYAAGVGIAHGYLHDPAATAERFVASPYGPPGDRLYRTGDLVRWHADGPLEYVGRADAQVKIRGFRVEPAEVEAVLTAYPRVRRAAVAAGTDHRGDRRLVAYLVVDGTPPGVDDLRAHAAATLPDFMVPTAYVPVASLPLTPSGKLDRRALPGAVPEPERDTFLAPSGDPVASVVDTAEPGSSADASTEPPSGPGVPVDVVGVLRRLFGEVLGVPSVGPDDDFFALGGDSLSVARLLIRIRATLDAEPGVRAVFAAPTPAGLAPLVAPEDAAESVAVQHIATPADELTPAQQRLWFLDQVDAGLAYTMPILFRWRGAVDAAALRAALAEVADRHESLRTLFVAVDGRPVRRVLPSVRPVLDVVVGDPAATVEAAARYRFDLAAEPPIRATLCTDPTDPSAHALLLVMHHIAVDGWSLPPLVRDLSTAYAGRLGTRGSAVEERVTRSPDSGATRGRSLHMPEPHLDASTPRTAPTQSARVAPRSVVEQGNEAGLAYWVERLRGMPEGTALPRRADRPAVPAADAATVLRRLDAAAHGALVELARRYGATPFMVLHTALAAVLSAAGAGPDVAVGAPVAGRTRESGDAVGFFVNLVVLRAAVTAGDPVGALLHRVRDADVAAFAHQDTPFESVVAALNPARRPGRHPLADVVLALQNNARATLRLPGVAAPMEVVRTGAARFPLLVDVTDRYDATGAPAGVELTVEYRTDEFAGEVMAWFADALVAVLTALPAHEDTPIGALPGVPPLPPGCPPATAYDPLPTPETVAPHRIEGADGGLVARIAAIWADVLGVPAVGPDDDFFALGGNSLRAVRVAARIATREGLAATANHVFTAPTVRGLVRVLAEVGPAAAAPIPRRPRVPLRTKGSGD</sequence>
<dbReference type="FunFam" id="3.30.300.30:FF:000010">
    <property type="entry name" value="Enterobactin synthetase component F"/>
    <property type="match status" value="1"/>
</dbReference>
<dbReference type="InterPro" id="IPR000873">
    <property type="entry name" value="AMP-dep_synth/lig_dom"/>
</dbReference>
<dbReference type="SUPFAM" id="SSF52777">
    <property type="entry name" value="CoA-dependent acyltransferases"/>
    <property type="match status" value="2"/>
</dbReference>
<dbReference type="Gene3D" id="3.40.50.12780">
    <property type="entry name" value="N-terminal domain of ligase-like"/>
    <property type="match status" value="1"/>
</dbReference>
<dbReference type="NCBIfam" id="TIGR01733">
    <property type="entry name" value="AA-adenyl-dom"/>
    <property type="match status" value="1"/>
</dbReference>
<dbReference type="Gene3D" id="3.30.559.10">
    <property type="entry name" value="Chloramphenicol acetyltransferase-like domain"/>
    <property type="match status" value="1"/>
</dbReference>
<name>A0A8J3J323_9ACTN</name>
<dbReference type="CDD" id="cd12117">
    <property type="entry name" value="A_NRPS_Srf_like"/>
    <property type="match status" value="1"/>
</dbReference>
<dbReference type="InterPro" id="IPR042099">
    <property type="entry name" value="ANL_N_sf"/>
</dbReference>
<gene>
    <name evidence="6" type="ORF">Aru02nite_19610</name>
</gene>
<dbReference type="InterPro" id="IPR025110">
    <property type="entry name" value="AMP-bd_C"/>
</dbReference>
<accession>A0A8J3J323</accession>
<dbReference type="Pfam" id="PF00501">
    <property type="entry name" value="AMP-binding"/>
    <property type="match status" value="1"/>
</dbReference>
<dbReference type="SUPFAM" id="SSF47336">
    <property type="entry name" value="ACP-like"/>
    <property type="match status" value="2"/>
</dbReference>
<evidence type="ECO:0000259" key="5">
    <source>
        <dbReference type="PROSITE" id="PS50075"/>
    </source>
</evidence>
<dbReference type="InterPro" id="IPR009081">
    <property type="entry name" value="PP-bd_ACP"/>
</dbReference>
<dbReference type="GO" id="GO:0008610">
    <property type="term" value="P:lipid biosynthetic process"/>
    <property type="evidence" value="ECO:0007669"/>
    <property type="project" value="UniProtKB-ARBA"/>
</dbReference>
<evidence type="ECO:0000313" key="7">
    <source>
        <dbReference type="Proteomes" id="UP000612808"/>
    </source>
</evidence>
<keyword evidence="7" id="KW-1185">Reference proteome</keyword>
<dbReference type="GO" id="GO:0043041">
    <property type="term" value="P:amino acid activation for nonribosomal peptide biosynthetic process"/>
    <property type="evidence" value="ECO:0007669"/>
    <property type="project" value="TreeGrafter"/>
</dbReference>
<evidence type="ECO:0000256" key="2">
    <source>
        <dbReference type="ARBA" id="ARBA00022450"/>
    </source>
</evidence>
<dbReference type="SMART" id="SM00823">
    <property type="entry name" value="PKS_PP"/>
    <property type="match status" value="2"/>
</dbReference>
<organism evidence="6 7">
    <name type="scientific">Actinocatenispora rupis</name>
    <dbReference type="NCBI Taxonomy" id="519421"/>
    <lineage>
        <taxon>Bacteria</taxon>
        <taxon>Bacillati</taxon>
        <taxon>Actinomycetota</taxon>
        <taxon>Actinomycetes</taxon>
        <taxon>Micromonosporales</taxon>
        <taxon>Micromonosporaceae</taxon>
        <taxon>Actinocatenispora</taxon>
    </lineage>
</organism>
<dbReference type="InterPro" id="IPR001242">
    <property type="entry name" value="Condensation_dom"/>
</dbReference>
<dbReference type="Pfam" id="PF00668">
    <property type="entry name" value="Condensation"/>
    <property type="match status" value="2"/>
</dbReference>
<dbReference type="InterPro" id="IPR045851">
    <property type="entry name" value="AMP-bd_C_sf"/>
</dbReference>
<dbReference type="Gene3D" id="1.10.1200.10">
    <property type="entry name" value="ACP-like"/>
    <property type="match status" value="1"/>
</dbReference>
<proteinExistence type="predicted"/>
<dbReference type="Pfam" id="PF00550">
    <property type="entry name" value="PP-binding"/>
    <property type="match status" value="2"/>
</dbReference>
<dbReference type="Gene3D" id="3.30.300.30">
    <property type="match status" value="1"/>
</dbReference>
<feature type="compositionally biased region" description="Polar residues" evidence="4">
    <location>
        <begin position="839"/>
        <end position="848"/>
    </location>
</feature>
<dbReference type="PANTHER" id="PTHR45527">
    <property type="entry name" value="NONRIBOSOMAL PEPTIDE SYNTHETASE"/>
    <property type="match status" value="1"/>
</dbReference>
<comment type="cofactor">
    <cofactor evidence="1">
        <name>pantetheine 4'-phosphate</name>
        <dbReference type="ChEBI" id="CHEBI:47942"/>
    </cofactor>
</comment>
<dbReference type="Proteomes" id="UP000612808">
    <property type="component" value="Unassembled WGS sequence"/>
</dbReference>
<feature type="domain" description="Carrier" evidence="5">
    <location>
        <begin position="566"/>
        <end position="641"/>
    </location>
</feature>
<feature type="region of interest" description="Disordered" evidence="4">
    <location>
        <begin position="806"/>
        <end position="851"/>
    </location>
</feature>
<keyword evidence="3" id="KW-0597">Phosphoprotein</keyword>
<reference evidence="6" key="1">
    <citation type="submission" date="2021-01" db="EMBL/GenBank/DDBJ databases">
        <title>Whole genome shotgun sequence of Actinocatenispora rupis NBRC 107355.</title>
        <authorList>
            <person name="Komaki H."/>
            <person name="Tamura T."/>
        </authorList>
    </citation>
    <scope>NUCLEOTIDE SEQUENCE</scope>
    <source>
        <strain evidence="6">NBRC 107355</strain>
    </source>
</reference>
<dbReference type="InterPro" id="IPR020845">
    <property type="entry name" value="AMP-binding_CS"/>
</dbReference>
<dbReference type="AlphaFoldDB" id="A0A8J3J323"/>
<dbReference type="GO" id="GO:0003824">
    <property type="term" value="F:catalytic activity"/>
    <property type="evidence" value="ECO:0007669"/>
    <property type="project" value="InterPro"/>
</dbReference>
<dbReference type="EMBL" id="BOMB01000010">
    <property type="protein sequence ID" value="GID11072.1"/>
    <property type="molecule type" value="Genomic_DNA"/>
</dbReference>
<evidence type="ECO:0000256" key="4">
    <source>
        <dbReference type="SAM" id="MobiDB-lite"/>
    </source>
</evidence>
<dbReference type="Gene3D" id="3.30.559.30">
    <property type="entry name" value="Nonribosomal peptide synthetase, condensation domain"/>
    <property type="match status" value="1"/>
</dbReference>